<dbReference type="SUPFAM" id="SSF89796">
    <property type="entry name" value="CoA-transferase family III (CaiB/BaiF)"/>
    <property type="match status" value="1"/>
</dbReference>
<accession>A0A7W9ESZ3</accession>
<dbReference type="EMBL" id="JACIJH010000011">
    <property type="protein sequence ID" value="MBB5707670.1"/>
    <property type="molecule type" value="Genomic_DNA"/>
</dbReference>
<dbReference type="Pfam" id="PF02515">
    <property type="entry name" value="CoA_transf_3"/>
    <property type="match status" value="1"/>
</dbReference>
<feature type="region of interest" description="Disordered" evidence="2">
    <location>
        <begin position="114"/>
        <end position="138"/>
    </location>
</feature>
<keyword evidence="4" id="KW-1185">Reference proteome</keyword>
<reference evidence="3 4" key="1">
    <citation type="submission" date="2020-08" db="EMBL/GenBank/DDBJ databases">
        <title>Genomic Encyclopedia of Type Strains, Phase IV (KMG-IV): sequencing the most valuable type-strain genomes for metagenomic binning, comparative biology and taxonomic classification.</title>
        <authorList>
            <person name="Goeker M."/>
        </authorList>
    </citation>
    <scope>NUCLEOTIDE SEQUENCE [LARGE SCALE GENOMIC DNA]</scope>
    <source>
        <strain evidence="3 4">DSM 27163</strain>
    </source>
</reference>
<organism evidence="3 4">
    <name type="scientific">Sphingopyxis panaciterrulae</name>
    <dbReference type="NCBI Taxonomy" id="462372"/>
    <lineage>
        <taxon>Bacteria</taxon>
        <taxon>Pseudomonadati</taxon>
        <taxon>Pseudomonadota</taxon>
        <taxon>Alphaproteobacteria</taxon>
        <taxon>Sphingomonadales</taxon>
        <taxon>Sphingomonadaceae</taxon>
        <taxon>Sphingopyxis</taxon>
    </lineage>
</organism>
<proteinExistence type="predicted"/>
<name>A0A7W9ESZ3_9SPHN</name>
<evidence type="ECO:0000256" key="1">
    <source>
        <dbReference type="ARBA" id="ARBA00022679"/>
    </source>
</evidence>
<keyword evidence="1 3" id="KW-0808">Transferase</keyword>
<comment type="caution">
    <text evidence="3">The sequence shown here is derived from an EMBL/GenBank/DDBJ whole genome shotgun (WGS) entry which is preliminary data.</text>
</comment>
<protein>
    <submittedName>
        <fullName evidence="3">Crotonobetainyl-CoA:carnitine CoA-transferase CaiB-like acyl-CoA transferase</fullName>
    </submittedName>
</protein>
<evidence type="ECO:0000313" key="3">
    <source>
        <dbReference type="EMBL" id="MBB5707670.1"/>
    </source>
</evidence>
<dbReference type="InterPro" id="IPR050483">
    <property type="entry name" value="CoA-transferase_III_domain"/>
</dbReference>
<dbReference type="InterPro" id="IPR023606">
    <property type="entry name" value="CoA-Trfase_III_dom_1_sf"/>
</dbReference>
<dbReference type="Gene3D" id="3.40.50.10540">
    <property type="entry name" value="Crotonobetainyl-coa:carnitine coa-transferase, domain 1"/>
    <property type="match status" value="1"/>
</dbReference>
<gene>
    <name evidence="3" type="ORF">FHR21_003037</name>
</gene>
<dbReference type="PANTHER" id="PTHR48207:SF3">
    <property type="entry name" value="SUCCINATE--HYDROXYMETHYLGLUTARATE COA-TRANSFERASE"/>
    <property type="match status" value="1"/>
</dbReference>
<dbReference type="RefSeq" id="WP_246427261.1">
    <property type="nucleotide sequence ID" value="NZ_JACIJH010000011.1"/>
</dbReference>
<dbReference type="AlphaFoldDB" id="A0A7W9ESZ3"/>
<dbReference type="PANTHER" id="PTHR48207">
    <property type="entry name" value="SUCCINATE--HYDROXYMETHYLGLUTARATE COA-TRANSFERASE"/>
    <property type="match status" value="1"/>
</dbReference>
<dbReference type="InterPro" id="IPR003673">
    <property type="entry name" value="CoA-Trfase_fam_III"/>
</dbReference>
<dbReference type="Proteomes" id="UP000537161">
    <property type="component" value="Unassembled WGS sequence"/>
</dbReference>
<evidence type="ECO:0000256" key="2">
    <source>
        <dbReference type="SAM" id="MobiDB-lite"/>
    </source>
</evidence>
<dbReference type="GO" id="GO:0008410">
    <property type="term" value="F:CoA-transferase activity"/>
    <property type="evidence" value="ECO:0007669"/>
    <property type="project" value="TreeGrafter"/>
</dbReference>
<sequence>MGSIISLAAVNPRMITGFGQTGPYAHRAGYNFIIQRMDGIMSMTGEPDGPPQKCGVAYPDLFTGTYRRSRALRRRDVTGQGAHIDMVLLNTQVAVIAGQALNWMTSDNVPHASAMDTPTSFPIRPLPARTGTDHRCRQ</sequence>
<evidence type="ECO:0000313" key="4">
    <source>
        <dbReference type="Proteomes" id="UP000537161"/>
    </source>
</evidence>